<name>A0AAE6IS64_TREPH</name>
<evidence type="ECO:0000313" key="2">
    <source>
        <dbReference type="EMBL" id="QEJ97193.1"/>
    </source>
</evidence>
<dbReference type="RefSeq" id="WP_148879922.1">
    <property type="nucleotide sequence ID" value="NZ_CDNC01000048.1"/>
</dbReference>
<reference evidence="2 3" key="1">
    <citation type="submission" date="2019-08" db="EMBL/GenBank/DDBJ databases">
        <authorList>
            <person name="Kuhnert P."/>
        </authorList>
    </citation>
    <scope>NUCLEOTIDE SEQUENCE [LARGE SCALE GENOMIC DNA]</scope>
    <source>
        <strain evidence="2 3">B36.5</strain>
    </source>
</reference>
<keyword evidence="1" id="KW-0732">Signal</keyword>
<protein>
    <recommendedName>
        <fullName evidence="4">Lipoprotein</fullName>
    </recommendedName>
</protein>
<feature type="signal peptide" evidence="1">
    <location>
        <begin position="1"/>
        <end position="20"/>
    </location>
</feature>
<gene>
    <name evidence="2" type="ORF">FUT82_03780</name>
</gene>
<evidence type="ECO:0008006" key="4">
    <source>
        <dbReference type="Google" id="ProtNLM"/>
    </source>
</evidence>
<accession>A0AAE6IS64</accession>
<feature type="chain" id="PRO_5041972773" description="Lipoprotein" evidence="1">
    <location>
        <begin position="21"/>
        <end position="282"/>
    </location>
</feature>
<dbReference type="Proteomes" id="UP000323594">
    <property type="component" value="Chromosome"/>
</dbReference>
<dbReference type="EMBL" id="CP042817">
    <property type="protein sequence ID" value="QEJ97193.1"/>
    <property type="molecule type" value="Genomic_DNA"/>
</dbReference>
<dbReference type="AlphaFoldDB" id="A0AAE6IS64"/>
<dbReference type="GeneID" id="57751946"/>
<evidence type="ECO:0000313" key="3">
    <source>
        <dbReference type="Proteomes" id="UP000323594"/>
    </source>
</evidence>
<evidence type="ECO:0000256" key="1">
    <source>
        <dbReference type="SAM" id="SignalP"/>
    </source>
</evidence>
<organism evidence="2 3">
    <name type="scientific">Treponema phagedenis</name>
    <dbReference type="NCBI Taxonomy" id="162"/>
    <lineage>
        <taxon>Bacteria</taxon>
        <taxon>Pseudomonadati</taxon>
        <taxon>Spirochaetota</taxon>
        <taxon>Spirochaetia</taxon>
        <taxon>Spirochaetales</taxon>
        <taxon>Treponemataceae</taxon>
        <taxon>Treponema</taxon>
    </lineage>
</organism>
<sequence length="282" mass="32760">MNKRYLFCFLLTVFCLCVCTALVSQIDSGVENNTSISVESDEIAINEGSLKDLPSIEESELLFAEFYKTGKIDTEPLFVGLEKLEQELTKVQNLKGKERNIEKENQLLTLYLEYAKIVFTAYLFGSINQSFPKIHNMEKQIDVFLKRCKPNSSVCLKFADYLYARLPENRKVVFKLPVLYRKVLLQDSKNNEAKVKLACWYTFSAQETTSNTNSFIEENEALIEELSAVDRLNAYIVYSLYYMKKYNTKKGWKYLQKAEELFPSYILTERLRANYKKGILSL</sequence>
<proteinExistence type="predicted"/>